<evidence type="ECO:0000256" key="1">
    <source>
        <dbReference type="SAM" id="MobiDB-lite"/>
    </source>
</evidence>
<sequence>MTTVNPHHRGAQAGDDEPPFQTASQTPSTQSPDTPNVNLPDPGPRPESSISNNNTDTTTDDDEKKKEDKELAERLSALIEDANSRLLPLCKMIRSHIENMEAKKEDDRDEDELVKQVRPLLQEAEKILNETWGSIKGADPGNRLSRKAQNRSEGHTATPEEQRLAAALKVLMEEVGGTIEWAKGKLDAFPKAKKDLGPLLDALGAPLTQIVSGVCMLLTGVLNLVSKILSGLGLDSLLHGIASALGLKELYKGLGMDKLMGGKY</sequence>
<keyword evidence="4" id="KW-1185">Reference proteome</keyword>
<gene>
    <name evidence="3" type="ORF">AAF712_007178</name>
</gene>
<dbReference type="PANTHER" id="PTHR39461:SF1">
    <property type="entry name" value="LEA DOMAIN PROTEIN (AFU_ORTHOLOGUE AFUA_8G04920)"/>
    <property type="match status" value="1"/>
</dbReference>
<accession>A0ABR2ZYK6</accession>
<proteinExistence type="predicted"/>
<dbReference type="EMBL" id="JBBXMP010000042">
    <property type="protein sequence ID" value="KAL0065874.1"/>
    <property type="molecule type" value="Genomic_DNA"/>
</dbReference>
<feature type="domain" description="DUF6987" evidence="2">
    <location>
        <begin position="61"/>
        <end position="258"/>
    </location>
</feature>
<feature type="region of interest" description="Disordered" evidence="1">
    <location>
        <begin position="1"/>
        <end position="69"/>
    </location>
</feature>
<reference evidence="3 4" key="1">
    <citation type="submission" date="2024-05" db="EMBL/GenBank/DDBJ databases">
        <title>A draft genome resource for the thread blight pathogen Marasmius tenuissimus strain MS-2.</title>
        <authorList>
            <person name="Yulfo-Soto G.E."/>
            <person name="Baruah I.K."/>
            <person name="Amoako-Attah I."/>
            <person name="Bukari Y."/>
            <person name="Meinhardt L.W."/>
            <person name="Bailey B.A."/>
            <person name="Cohen S.P."/>
        </authorList>
    </citation>
    <scope>NUCLEOTIDE SEQUENCE [LARGE SCALE GENOMIC DNA]</scope>
    <source>
        <strain evidence="3 4">MS-2</strain>
    </source>
</reference>
<dbReference type="InterPro" id="IPR054256">
    <property type="entry name" value="DUF6987"/>
</dbReference>
<name>A0ABR2ZYK6_9AGAR</name>
<evidence type="ECO:0000313" key="3">
    <source>
        <dbReference type="EMBL" id="KAL0065874.1"/>
    </source>
</evidence>
<feature type="region of interest" description="Disordered" evidence="1">
    <location>
        <begin position="138"/>
        <end position="160"/>
    </location>
</feature>
<feature type="compositionally biased region" description="Polar residues" evidence="1">
    <location>
        <begin position="21"/>
        <end position="37"/>
    </location>
</feature>
<protein>
    <recommendedName>
        <fullName evidence="2">DUF6987 domain-containing protein</fullName>
    </recommendedName>
</protein>
<dbReference type="PANTHER" id="PTHR39461">
    <property type="entry name" value="LEA DOMAIN PROTEIN (AFU_ORTHOLOGUE AFUA_8G04920)"/>
    <property type="match status" value="1"/>
</dbReference>
<dbReference type="Pfam" id="PF22485">
    <property type="entry name" value="DUF6987"/>
    <property type="match status" value="1"/>
</dbReference>
<evidence type="ECO:0000259" key="2">
    <source>
        <dbReference type="Pfam" id="PF22485"/>
    </source>
</evidence>
<organism evidence="3 4">
    <name type="scientific">Marasmius tenuissimus</name>
    <dbReference type="NCBI Taxonomy" id="585030"/>
    <lineage>
        <taxon>Eukaryota</taxon>
        <taxon>Fungi</taxon>
        <taxon>Dikarya</taxon>
        <taxon>Basidiomycota</taxon>
        <taxon>Agaricomycotina</taxon>
        <taxon>Agaricomycetes</taxon>
        <taxon>Agaricomycetidae</taxon>
        <taxon>Agaricales</taxon>
        <taxon>Marasmiineae</taxon>
        <taxon>Marasmiaceae</taxon>
        <taxon>Marasmius</taxon>
    </lineage>
</organism>
<feature type="compositionally biased region" description="Basic residues" evidence="1">
    <location>
        <begin position="1"/>
        <end position="10"/>
    </location>
</feature>
<evidence type="ECO:0000313" key="4">
    <source>
        <dbReference type="Proteomes" id="UP001437256"/>
    </source>
</evidence>
<comment type="caution">
    <text evidence="3">The sequence shown here is derived from an EMBL/GenBank/DDBJ whole genome shotgun (WGS) entry which is preliminary data.</text>
</comment>
<dbReference type="Proteomes" id="UP001437256">
    <property type="component" value="Unassembled WGS sequence"/>
</dbReference>
<feature type="compositionally biased region" description="Basic and acidic residues" evidence="1">
    <location>
        <begin position="150"/>
        <end position="160"/>
    </location>
</feature>